<dbReference type="InterPro" id="IPR050185">
    <property type="entry name" value="Ub_carboxyl-term_hydrolase"/>
</dbReference>
<dbReference type="InterPro" id="IPR038765">
    <property type="entry name" value="Papain-like_cys_pep_sf"/>
</dbReference>
<evidence type="ECO:0000256" key="7">
    <source>
        <dbReference type="ARBA" id="ARBA00035301"/>
    </source>
</evidence>
<gene>
    <name evidence="11" type="ORF">V9T40_007193</name>
</gene>
<evidence type="ECO:0000256" key="4">
    <source>
        <dbReference type="ARBA" id="ARBA00012759"/>
    </source>
</evidence>
<evidence type="ECO:0000256" key="5">
    <source>
        <dbReference type="ARBA" id="ARBA00022980"/>
    </source>
</evidence>
<dbReference type="FunFam" id="1.10.10.1410:FF:000002">
    <property type="entry name" value="60S acidic ribosomal protein P2"/>
    <property type="match status" value="1"/>
</dbReference>
<evidence type="ECO:0000313" key="12">
    <source>
        <dbReference type="Proteomes" id="UP001367676"/>
    </source>
</evidence>
<dbReference type="CDD" id="cd05831">
    <property type="entry name" value="Ribosomal_P1"/>
    <property type="match status" value="1"/>
</dbReference>
<evidence type="ECO:0000256" key="3">
    <source>
        <dbReference type="ARBA" id="ARBA00005436"/>
    </source>
</evidence>
<feature type="domain" description="USP" evidence="10">
    <location>
        <begin position="1"/>
        <end position="492"/>
    </location>
</feature>
<dbReference type="InterPro" id="IPR038716">
    <property type="entry name" value="P1/P2_N_sf"/>
</dbReference>
<dbReference type="InterPro" id="IPR018200">
    <property type="entry name" value="USP_CS"/>
</dbReference>
<dbReference type="HAMAP" id="MF_01478">
    <property type="entry name" value="Ribosomal_L12_arch"/>
    <property type="match status" value="1"/>
</dbReference>
<keyword evidence="5" id="KW-0689">Ribosomal protein</keyword>
<evidence type="ECO:0000259" key="10">
    <source>
        <dbReference type="PROSITE" id="PS50235"/>
    </source>
</evidence>
<evidence type="ECO:0000313" key="11">
    <source>
        <dbReference type="EMBL" id="KAK7605335.1"/>
    </source>
</evidence>
<accession>A0AAN9TYA6</accession>
<dbReference type="EMBL" id="JBBCAQ010000002">
    <property type="protein sequence ID" value="KAK7605335.1"/>
    <property type="molecule type" value="Genomic_DNA"/>
</dbReference>
<organism evidence="11 12">
    <name type="scientific">Parthenolecanium corni</name>
    <dbReference type="NCBI Taxonomy" id="536013"/>
    <lineage>
        <taxon>Eukaryota</taxon>
        <taxon>Metazoa</taxon>
        <taxon>Ecdysozoa</taxon>
        <taxon>Arthropoda</taxon>
        <taxon>Hexapoda</taxon>
        <taxon>Insecta</taxon>
        <taxon>Pterygota</taxon>
        <taxon>Neoptera</taxon>
        <taxon>Paraneoptera</taxon>
        <taxon>Hemiptera</taxon>
        <taxon>Sternorrhyncha</taxon>
        <taxon>Coccoidea</taxon>
        <taxon>Coccidae</taxon>
        <taxon>Parthenolecanium</taxon>
    </lineage>
</organism>
<evidence type="ECO:0000256" key="8">
    <source>
        <dbReference type="ARBA" id="ARBA00035443"/>
    </source>
</evidence>
<dbReference type="GO" id="GO:0004843">
    <property type="term" value="F:cysteine-type deubiquitinase activity"/>
    <property type="evidence" value="ECO:0007669"/>
    <property type="project" value="UniProtKB-EC"/>
</dbReference>
<name>A0AAN9TYA6_9HEMI</name>
<keyword evidence="6" id="KW-0687">Ribonucleoprotein</keyword>
<sequence>MLLSAQSIENSFGRPDVVAAETLANHVRCNNSFVHAVFQAQFCSSVTCPRCDRQSNTFDPFLCVSVPVPQNHHGIYVTVLYASQQPRQVKLGLMLPINDEIKDLRKLLSSYTGISERSMLITEITNEGFQRTFSDTTPVSTIKETDNIYCLELPQGRDPPDENEGYLLLCWVNLLVVENQYSRFGSPFTMPICRETSYVDLQKLLLKEMAWMLHDDVLTTDQEIPLFRIRVADTADAPELSYLDPNVDHPLFTEPVEHALALGIITNSGPPHLKLVLEWDLQAKESTVADDSDQVEEHSSVKQLKLTSEQGIAVTLEECFKLYTKAEVLGAEDAWHCPNCNLKQEVIKQLGLWTLPDILVVHMKRFKQSSSKQQATSRMPVKLTTLVDFPLYGFDMTPHLAPGYRGTSPPTLWSPWRRPSSCKQSLKRDSNAYDLYAICNHHGQDLQSGHYTAYCRNPYDGLWYCFDDARVTPVSESALVTPAAYILFYQRRGLISSSSSSSTGSSTEHWASRLSIVKHARSSEEITVESKRIKNDFGMRGERAYSTLQPNSKRTVNAEVNAVDFSRDSEFDTFSRTGEKIQTILKAANVDVEPYWPGLFAKALEGINPKDLITNVGSGVGAAPAAGVAASPAAAAAEAPAAAKAEEKKKEEEEESDDDMGFGTICFDFTLNWVCEKRRAQRN</sequence>
<reference evidence="11 12" key="1">
    <citation type="submission" date="2024-03" db="EMBL/GenBank/DDBJ databases">
        <title>Adaptation during the transition from Ophiocordyceps entomopathogen to insect associate is accompanied by gene loss and intensified selection.</title>
        <authorList>
            <person name="Ward C.M."/>
            <person name="Onetto C.A."/>
            <person name="Borneman A.R."/>
        </authorList>
    </citation>
    <scope>NUCLEOTIDE SEQUENCE [LARGE SCALE GENOMIC DNA]</scope>
    <source>
        <strain evidence="11">AWRI1</strain>
        <tissue evidence="11">Single Adult Female</tissue>
    </source>
</reference>
<dbReference type="GO" id="GO:1990904">
    <property type="term" value="C:ribonucleoprotein complex"/>
    <property type="evidence" value="ECO:0007669"/>
    <property type="project" value="UniProtKB-KW"/>
</dbReference>
<dbReference type="GO" id="GO:0016579">
    <property type="term" value="P:protein deubiquitination"/>
    <property type="evidence" value="ECO:0007669"/>
    <property type="project" value="InterPro"/>
</dbReference>
<dbReference type="Pfam" id="PF00428">
    <property type="entry name" value="Ribosomal_60s"/>
    <property type="match status" value="1"/>
</dbReference>
<dbReference type="PANTHER" id="PTHR21646:SF14">
    <property type="entry name" value="FI05488P"/>
    <property type="match status" value="1"/>
</dbReference>
<dbReference type="PROSITE" id="PS50235">
    <property type="entry name" value="USP_3"/>
    <property type="match status" value="1"/>
</dbReference>
<dbReference type="GO" id="GO:0022626">
    <property type="term" value="C:cytosolic ribosome"/>
    <property type="evidence" value="ECO:0007669"/>
    <property type="project" value="UniProtKB-ARBA"/>
</dbReference>
<dbReference type="Proteomes" id="UP001367676">
    <property type="component" value="Unassembled WGS sequence"/>
</dbReference>
<dbReference type="GO" id="GO:0003735">
    <property type="term" value="F:structural constituent of ribosome"/>
    <property type="evidence" value="ECO:0007669"/>
    <property type="project" value="InterPro"/>
</dbReference>
<dbReference type="GO" id="GO:0006414">
    <property type="term" value="P:translational elongation"/>
    <property type="evidence" value="ECO:0007669"/>
    <property type="project" value="InterPro"/>
</dbReference>
<protein>
    <recommendedName>
        <fullName evidence="7">Large ribosomal subunit protein P2</fullName>
        <ecNumber evidence="4">3.4.19.12</ecNumber>
    </recommendedName>
    <alternativeName>
        <fullName evidence="8">60S acidic ribosomal protein P2</fullName>
    </alternativeName>
</protein>
<dbReference type="EC" id="3.4.19.12" evidence="4"/>
<dbReference type="Gene3D" id="3.90.70.10">
    <property type="entry name" value="Cysteine proteinases"/>
    <property type="match status" value="2"/>
</dbReference>
<dbReference type="SUPFAM" id="SSF54001">
    <property type="entry name" value="Cysteine proteinases"/>
    <property type="match status" value="1"/>
</dbReference>
<comment type="catalytic activity">
    <reaction evidence="1">
        <text>Thiol-dependent hydrolysis of ester, thioester, amide, peptide and isopeptide bonds formed by the C-terminal Gly of ubiquitin (a 76-residue protein attached to proteins as an intracellular targeting signal).</text>
        <dbReference type="EC" id="3.4.19.12"/>
    </reaction>
</comment>
<evidence type="ECO:0000256" key="1">
    <source>
        <dbReference type="ARBA" id="ARBA00000707"/>
    </source>
</evidence>
<dbReference type="Pfam" id="PF00443">
    <property type="entry name" value="UCH"/>
    <property type="match status" value="1"/>
</dbReference>
<comment type="similarity">
    <text evidence="3">Belongs to the eukaryotic ribosomal protein P1/P2 family.</text>
</comment>
<keyword evidence="12" id="KW-1185">Reference proteome</keyword>
<evidence type="ECO:0000256" key="6">
    <source>
        <dbReference type="ARBA" id="ARBA00023274"/>
    </source>
</evidence>
<dbReference type="PROSITE" id="PS00973">
    <property type="entry name" value="USP_2"/>
    <property type="match status" value="1"/>
</dbReference>
<dbReference type="InterPro" id="IPR028889">
    <property type="entry name" value="USP"/>
</dbReference>
<comment type="caution">
    <text evidence="11">The sequence shown here is derived from an EMBL/GenBank/DDBJ whole genome shotgun (WGS) entry which is preliminary data.</text>
</comment>
<evidence type="ECO:0000256" key="9">
    <source>
        <dbReference type="SAM" id="MobiDB-lite"/>
    </source>
</evidence>
<proteinExistence type="inferred from homology"/>
<dbReference type="InterPro" id="IPR001394">
    <property type="entry name" value="Peptidase_C19_UCH"/>
</dbReference>
<dbReference type="AlphaFoldDB" id="A0AAN9TYA6"/>
<evidence type="ECO:0000256" key="2">
    <source>
        <dbReference type="ARBA" id="ARBA00003362"/>
    </source>
</evidence>
<feature type="region of interest" description="Disordered" evidence="9">
    <location>
        <begin position="639"/>
        <end position="662"/>
    </location>
</feature>
<dbReference type="CDD" id="cd02674">
    <property type="entry name" value="Peptidase_C19R"/>
    <property type="match status" value="1"/>
</dbReference>
<dbReference type="PANTHER" id="PTHR21646">
    <property type="entry name" value="UBIQUITIN CARBOXYL-TERMINAL HYDROLASE"/>
    <property type="match status" value="1"/>
</dbReference>
<dbReference type="InterPro" id="IPR027534">
    <property type="entry name" value="Ribosomal_P1/P2"/>
</dbReference>
<dbReference type="Gene3D" id="1.10.10.1410">
    <property type="match status" value="1"/>
</dbReference>
<comment type="function">
    <text evidence="2">Plays an important role in the elongation step of protein synthesis.</text>
</comment>